<keyword evidence="1" id="KW-0472">Membrane</keyword>
<feature type="transmembrane region" description="Helical" evidence="1">
    <location>
        <begin position="34"/>
        <end position="53"/>
    </location>
</feature>
<reference evidence="3" key="1">
    <citation type="submission" date="2023-04" db="EMBL/GenBank/DDBJ databases">
        <title>Bacillus cereus group whole genome sequencing.</title>
        <authorList>
            <person name="Kang M."/>
            <person name="Kim H.J."/>
        </authorList>
    </citation>
    <scope>NUCLEOTIDE SEQUENCE</scope>
    <source>
        <strain evidence="3">MS39</strain>
    </source>
</reference>
<dbReference type="RefSeq" id="WP_353706346.1">
    <property type="nucleotide sequence ID" value="NZ_CP123058.1"/>
</dbReference>
<feature type="transmembrane region" description="Helical" evidence="1">
    <location>
        <begin position="65"/>
        <end position="86"/>
    </location>
</feature>
<evidence type="ECO:0000313" key="3">
    <source>
        <dbReference type="EMBL" id="XCH17240.1"/>
    </source>
</evidence>
<sequence>MNTNPLPTSRRTILKERKIELNQLIIERKNRNRLYLILGIVCICALAYLFYVAEAFLKENSFGTFTSPFLLITIIMFTLLVMFCFLHPLMKPSNEYITEFQEIENELNLLSISYSSLEERSETLFKHHHFELKRYYDENLKQSSWIFFVGIVCIVIGFAIIGITLYFLIANSSNELENKVIVASVGAIGAILSNFIAVIYLKMHSETVKSLTEFHNRFVNTHHFYFGNFLLSKIQNEDKREDALVELALKINGISPKAPAQGEENK</sequence>
<dbReference type="AlphaFoldDB" id="A0AAU8F0V1"/>
<gene>
    <name evidence="3" type="ORF">QEP67_17375</name>
</gene>
<feature type="transmembrane region" description="Helical" evidence="1">
    <location>
        <begin position="181"/>
        <end position="201"/>
    </location>
</feature>
<evidence type="ECO:0000256" key="1">
    <source>
        <dbReference type="SAM" id="Phobius"/>
    </source>
</evidence>
<evidence type="ECO:0000259" key="2">
    <source>
        <dbReference type="Pfam" id="PF20712"/>
    </source>
</evidence>
<proteinExistence type="predicted"/>
<organism evidence="3">
    <name type="scientific">Bacillus cereus group sp. MS39</name>
    <dbReference type="NCBI Taxonomy" id="3041344"/>
    <lineage>
        <taxon>Bacteria</taxon>
        <taxon>Bacillati</taxon>
        <taxon>Bacillota</taxon>
        <taxon>Bacilli</taxon>
        <taxon>Bacillales</taxon>
        <taxon>Bacillaceae</taxon>
        <taxon>Bacillus</taxon>
        <taxon>Bacillus cereus group</taxon>
    </lineage>
</organism>
<dbReference type="InterPro" id="IPR048567">
    <property type="entry name" value="CyanoTRADDas_TM"/>
</dbReference>
<dbReference type="EMBL" id="CP123058">
    <property type="protein sequence ID" value="XCH17240.1"/>
    <property type="molecule type" value="Genomic_DNA"/>
</dbReference>
<dbReference type="Pfam" id="PF20712">
    <property type="entry name" value="CyanoTRADDas_TM"/>
    <property type="match status" value="1"/>
</dbReference>
<feature type="domain" description="Cyanobacterial TRADD-N associated 2 transmembrane" evidence="2">
    <location>
        <begin position="138"/>
        <end position="211"/>
    </location>
</feature>
<name>A0AAU8F0V1_9BACI</name>
<protein>
    <recommendedName>
        <fullName evidence="2">Cyanobacterial TRADD-N associated 2 transmembrane domain-containing protein</fullName>
    </recommendedName>
</protein>
<accession>A0AAU8F0V1</accession>
<feature type="transmembrane region" description="Helical" evidence="1">
    <location>
        <begin position="145"/>
        <end position="169"/>
    </location>
</feature>
<keyword evidence="1" id="KW-1133">Transmembrane helix</keyword>
<keyword evidence="1" id="KW-0812">Transmembrane</keyword>